<dbReference type="RefSeq" id="WP_275634860.1">
    <property type="nucleotide sequence ID" value="NZ_JARGYD010000012.1"/>
</dbReference>
<evidence type="ECO:0000313" key="3">
    <source>
        <dbReference type="EMBL" id="MFC3145939.1"/>
    </source>
</evidence>
<evidence type="ECO:0000313" key="4">
    <source>
        <dbReference type="Proteomes" id="UP001595632"/>
    </source>
</evidence>
<keyword evidence="2" id="KW-0732">Signal</keyword>
<feature type="signal peptide" evidence="2">
    <location>
        <begin position="1"/>
        <end position="26"/>
    </location>
</feature>
<keyword evidence="4" id="KW-1185">Reference proteome</keyword>
<sequence>MTKKIFAAALAASLALTAATVSPASALDRGETTRLILGVGTLFALGHALNQHNKGRTNVTRNTPPQRYEPPRYHNPPQRYNPPHRHNPPHQRNNVVRVPAHCIHGRGGNRWVDWQCARRAGY</sequence>
<feature type="region of interest" description="Disordered" evidence="1">
    <location>
        <begin position="53"/>
        <end position="93"/>
    </location>
</feature>
<proteinExistence type="predicted"/>
<dbReference type="Proteomes" id="UP001595632">
    <property type="component" value="Unassembled WGS sequence"/>
</dbReference>
<comment type="caution">
    <text evidence="3">The sequence shown here is derived from an EMBL/GenBank/DDBJ whole genome shotgun (WGS) entry which is preliminary data.</text>
</comment>
<accession>A0ABV7GW84</accession>
<name>A0ABV7GW84_9RHOB</name>
<feature type="compositionally biased region" description="Polar residues" evidence="1">
    <location>
        <begin position="53"/>
        <end position="65"/>
    </location>
</feature>
<dbReference type="EMBL" id="JBHRTB010000010">
    <property type="protein sequence ID" value="MFC3145939.1"/>
    <property type="molecule type" value="Genomic_DNA"/>
</dbReference>
<gene>
    <name evidence="3" type="ORF">ACFOGP_24665</name>
</gene>
<feature type="chain" id="PRO_5046555808" evidence="2">
    <location>
        <begin position="27"/>
        <end position="122"/>
    </location>
</feature>
<evidence type="ECO:0000256" key="1">
    <source>
        <dbReference type="SAM" id="MobiDB-lite"/>
    </source>
</evidence>
<protein>
    <submittedName>
        <fullName evidence="3">Uncharacterized protein</fullName>
    </submittedName>
</protein>
<evidence type="ECO:0000256" key="2">
    <source>
        <dbReference type="SAM" id="SignalP"/>
    </source>
</evidence>
<reference evidence="4" key="1">
    <citation type="journal article" date="2019" name="Int. J. Syst. Evol. Microbiol.">
        <title>The Global Catalogue of Microorganisms (GCM) 10K type strain sequencing project: providing services to taxonomists for standard genome sequencing and annotation.</title>
        <authorList>
            <consortium name="The Broad Institute Genomics Platform"/>
            <consortium name="The Broad Institute Genome Sequencing Center for Infectious Disease"/>
            <person name="Wu L."/>
            <person name="Ma J."/>
        </authorList>
    </citation>
    <scope>NUCLEOTIDE SEQUENCE [LARGE SCALE GENOMIC DNA]</scope>
    <source>
        <strain evidence="4">KCTC 52366</strain>
    </source>
</reference>
<organism evidence="3 4">
    <name type="scientific">Psychromarinibacter halotolerans</name>
    <dbReference type="NCBI Taxonomy" id="1775175"/>
    <lineage>
        <taxon>Bacteria</taxon>
        <taxon>Pseudomonadati</taxon>
        <taxon>Pseudomonadota</taxon>
        <taxon>Alphaproteobacteria</taxon>
        <taxon>Rhodobacterales</taxon>
        <taxon>Paracoccaceae</taxon>
        <taxon>Psychromarinibacter</taxon>
    </lineage>
</organism>